<evidence type="ECO:0000259" key="2">
    <source>
        <dbReference type="PROSITE" id="PS51015"/>
    </source>
</evidence>
<dbReference type="GO" id="GO:0061630">
    <property type="term" value="F:ubiquitin protein ligase activity"/>
    <property type="evidence" value="ECO:0007669"/>
    <property type="project" value="TreeGrafter"/>
</dbReference>
<dbReference type="Gene3D" id="1.10.30.50">
    <property type="match status" value="1"/>
</dbReference>
<dbReference type="Pfam" id="PF13391">
    <property type="entry name" value="HNH_2"/>
    <property type="match status" value="1"/>
</dbReference>
<keyword evidence="4" id="KW-1185">Reference proteome</keyword>
<protein>
    <recommendedName>
        <fullName evidence="2">YDG domain-containing protein</fullName>
    </recommendedName>
</protein>
<dbReference type="EMBL" id="BMMM01000002">
    <property type="protein sequence ID" value="GGN53660.1"/>
    <property type="molecule type" value="Genomic_DNA"/>
</dbReference>
<evidence type="ECO:0000313" key="3">
    <source>
        <dbReference type="EMBL" id="GGN53660.1"/>
    </source>
</evidence>
<dbReference type="InterPro" id="IPR003615">
    <property type="entry name" value="HNH_nuc"/>
</dbReference>
<dbReference type="InterPro" id="IPR036987">
    <property type="entry name" value="SRA-YDG_sf"/>
</dbReference>
<sequence length="311" mass="34876">MSAYEVVIGHVKGIVPGELFGSRMAVKRAGLTKEQQAGISWGLDAEGVPLADAIVLNKGYEDDRDGWGEVLYTGAGGRDESTRRQVEDQSWENPGNAGLVRSHTLGHPVRVIRGYRGEPSYSPTSGYRYDGLYRIARHWQEKGISGFQICRFELQRLADDRQELTPLEEQIHDVIEGQPPRKASTVERIVRDTAVIRRVKRWHGYRCQVCRLALAIGPDDANYAEGAHIQALGKQGNGPDVDGNVLCLCPNCHIRLDRGAIYLTDALDVIDRFGSEAAPRMTKLATVPEHRIQQKFVRAHRRFWNIDRVDV</sequence>
<dbReference type="CDD" id="cd00085">
    <property type="entry name" value="HNHc"/>
    <property type="match status" value="1"/>
</dbReference>
<dbReference type="RefSeq" id="WP_189184809.1">
    <property type="nucleotide sequence ID" value="NZ_BMMM01000002.1"/>
</dbReference>
<comment type="caution">
    <text evidence="3">The sequence shown here is derived from an EMBL/GenBank/DDBJ whole genome shotgun (WGS) entry which is preliminary data.</text>
</comment>
<name>A0A917XTW1_9ACTN</name>
<dbReference type="SUPFAM" id="SSF88697">
    <property type="entry name" value="PUA domain-like"/>
    <property type="match status" value="1"/>
</dbReference>
<dbReference type="Pfam" id="PF02182">
    <property type="entry name" value="SAD_SRA"/>
    <property type="match status" value="1"/>
</dbReference>
<dbReference type="GO" id="GO:0044027">
    <property type="term" value="P:negative regulation of gene expression via chromosomal CpG island methylation"/>
    <property type="evidence" value="ECO:0007669"/>
    <property type="project" value="TreeGrafter"/>
</dbReference>
<evidence type="ECO:0000313" key="4">
    <source>
        <dbReference type="Proteomes" id="UP000600365"/>
    </source>
</evidence>
<dbReference type="InterPro" id="IPR015947">
    <property type="entry name" value="PUA-like_sf"/>
</dbReference>
<feature type="domain" description="YDG" evidence="2">
    <location>
        <begin position="9"/>
        <end position="156"/>
    </location>
</feature>
<dbReference type="AlphaFoldDB" id="A0A917XTW1"/>
<evidence type="ECO:0000256" key="1">
    <source>
        <dbReference type="SAM" id="MobiDB-lite"/>
    </source>
</evidence>
<dbReference type="Proteomes" id="UP000600365">
    <property type="component" value="Unassembled WGS sequence"/>
</dbReference>
<proteinExistence type="predicted"/>
<gene>
    <name evidence="3" type="ORF">GCM10011579_012070</name>
</gene>
<accession>A0A917XTW1</accession>
<dbReference type="SMART" id="SM00466">
    <property type="entry name" value="SRA"/>
    <property type="match status" value="1"/>
</dbReference>
<dbReference type="Gene3D" id="2.30.280.10">
    <property type="entry name" value="SRA-YDG"/>
    <property type="match status" value="1"/>
</dbReference>
<dbReference type="PANTHER" id="PTHR14140">
    <property type="entry name" value="E3 UBIQUITIN-PROTEIN LIGASE UHRF-RELATED"/>
    <property type="match status" value="1"/>
</dbReference>
<dbReference type="PANTHER" id="PTHR14140:SF27">
    <property type="entry name" value="OS04G0289800 PROTEIN"/>
    <property type="match status" value="1"/>
</dbReference>
<dbReference type="InterPro" id="IPR003105">
    <property type="entry name" value="SRA_YDG"/>
</dbReference>
<dbReference type="GO" id="GO:0016567">
    <property type="term" value="P:protein ubiquitination"/>
    <property type="evidence" value="ECO:0007669"/>
    <property type="project" value="TreeGrafter"/>
</dbReference>
<organism evidence="3 4">
    <name type="scientific">Streptomyces albiflavescens</name>
    <dbReference type="NCBI Taxonomy" id="1623582"/>
    <lineage>
        <taxon>Bacteria</taxon>
        <taxon>Bacillati</taxon>
        <taxon>Actinomycetota</taxon>
        <taxon>Actinomycetes</taxon>
        <taxon>Kitasatosporales</taxon>
        <taxon>Streptomycetaceae</taxon>
        <taxon>Streptomyces</taxon>
    </lineage>
</organism>
<dbReference type="InterPro" id="IPR045134">
    <property type="entry name" value="UHRF1/2-like"/>
</dbReference>
<feature type="region of interest" description="Disordered" evidence="1">
    <location>
        <begin position="78"/>
        <end position="99"/>
    </location>
</feature>
<dbReference type="PROSITE" id="PS51015">
    <property type="entry name" value="YDG"/>
    <property type="match status" value="1"/>
</dbReference>
<reference evidence="3 4" key="1">
    <citation type="journal article" date="2014" name="Int. J. Syst. Evol. Microbiol.">
        <title>Complete genome sequence of Corynebacterium casei LMG S-19264T (=DSM 44701T), isolated from a smear-ripened cheese.</title>
        <authorList>
            <consortium name="US DOE Joint Genome Institute (JGI-PGF)"/>
            <person name="Walter F."/>
            <person name="Albersmeier A."/>
            <person name="Kalinowski J."/>
            <person name="Ruckert C."/>
        </authorList>
    </citation>
    <scope>NUCLEOTIDE SEQUENCE [LARGE SCALE GENOMIC DNA]</scope>
    <source>
        <strain evidence="3 4">CGMCC 4.7111</strain>
    </source>
</reference>
<feature type="compositionally biased region" description="Basic and acidic residues" evidence="1">
    <location>
        <begin position="78"/>
        <end position="87"/>
    </location>
</feature>